<reference evidence="1 2" key="1">
    <citation type="submission" date="2013-01" db="EMBL/GenBank/DDBJ databases">
        <title>The Genome Sequence of Clostridium clostridioforme 90A8.</title>
        <authorList>
            <consortium name="The Broad Institute Genome Sequencing Platform"/>
            <person name="Earl A."/>
            <person name="Ward D."/>
            <person name="Feldgarden M."/>
            <person name="Gevers D."/>
            <person name="Courvalin P."/>
            <person name="Lambert T."/>
            <person name="Walker B."/>
            <person name="Young S.K."/>
            <person name="Zeng Q."/>
            <person name="Gargeya S."/>
            <person name="Fitzgerald M."/>
            <person name="Haas B."/>
            <person name="Abouelleil A."/>
            <person name="Alvarado L."/>
            <person name="Arachchi H.M."/>
            <person name="Berlin A.M."/>
            <person name="Chapman S.B."/>
            <person name="Dewar J."/>
            <person name="Goldberg J."/>
            <person name="Griggs A."/>
            <person name="Gujja S."/>
            <person name="Hansen M."/>
            <person name="Howarth C."/>
            <person name="Imamovic A."/>
            <person name="Larimer J."/>
            <person name="McCowan C."/>
            <person name="Murphy C."/>
            <person name="Neiman D."/>
            <person name="Pearson M."/>
            <person name="Priest M."/>
            <person name="Roberts A."/>
            <person name="Saif S."/>
            <person name="Shea T."/>
            <person name="Sisk P."/>
            <person name="Sykes S."/>
            <person name="Wortman J."/>
            <person name="Nusbaum C."/>
            <person name="Birren B."/>
        </authorList>
    </citation>
    <scope>NUCLEOTIDE SEQUENCE [LARGE SCALE GENOMIC DNA]</scope>
    <source>
        <strain evidence="1 2">90A8</strain>
    </source>
</reference>
<dbReference type="AlphaFoldDB" id="A0A0E2H3P4"/>
<evidence type="ECO:0000313" key="2">
    <source>
        <dbReference type="Proteomes" id="UP000013085"/>
    </source>
</evidence>
<evidence type="ECO:0000313" key="1">
    <source>
        <dbReference type="EMBL" id="ENZ08878.1"/>
    </source>
</evidence>
<protein>
    <submittedName>
        <fullName evidence="1">Uncharacterized protein</fullName>
    </submittedName>
</protein>
<name>A0A0E2H3P4_9FIRM</name>
<proteinExistence type="predicted"/>
<sequence>MSKFDDFMKLMNQYMSYHGFSFEICSDMRLTSYSGESKVSLVDSDVRVMDMDVFAKKAYRKIILPDSLSEADSINTADAFL</sequence>
<dbReference type="Proteomes" id="UP000013085">
    <property type="component" value="Unassembled WGS sequence"/>
</dbReference>
<gene>
    <name evidence="1" type="ORF">HMPREF1090_04734</name>
</gene>
<organism evidence="1 2">
    <name type="scientific">[Clostridium] clostridioforme 90A8</name>
    <dbReference type="NCBI Taxonomy" id="999408"/>
    <lineage>
        <taxon>Bacteria</taxon>
        <taxon>Bacillati</taxon>
        <taxon>Bacillota</taxon>
        <taxon>Clostridia</taxon>
        <taxon>Lachnospirales</taxon>
        <taxon>Lachnospiraceae</taxon>
        <taxon>Enterocloster</taxon>
    </lineage>
</organism>
<dbReference type="HOGENOM" id="CLU_2567787_0_0_9"/>
<dbReference type="EMBL" id="AGYR01000058">
    <property type="protein sequence ID" value="ENZ08878.1"/>
    <property type="molecule type" value="Genomic_DNA"/>
</dbReference>
<accession>A0A0E2H3P4</accession>
<comment type="caution">
    <text evidence="1">The sequence shown here is derived from an EMBL/GenBank/DDBJ whole genome shotgun (WGS) entry which is preliminary data.</text>
</comment>